<dbReference type="Proteomes" id="UP001152622">
    <property type="component" value="Chromosome 10"/>
</dbReference>
<feature type="region of interest" description="Disordered" evidence="1">
    <location>
        <begin position="1"/>
        <end position="67"/>
    </location>
</feature>
<comment type="caution">
    <text evidence="2">The sequence shown here is derived from an EMBL/GenBank/DDBJ whole genome shotgun (WGS) entry which is preliminary data.</text>
</comment>
<sequence>MGRSEEEEEEKALPPKSAGALGRDTLGNGGPFGLDRLDRRSATCPTKASANPGGPISGVRRGGEAAL</sequence>
<feature type="compositionally biased region" description="Acidic residues" evidence="1">
    <location>
        <begin position="1"/>
        <end position="10"/>
    </location>
</feature>
<evidence type="ECO:0000313" key="2">
    <source>
        <dbReference type="EMBL" id="KAJ8348418.1"/>
    </source>
</evidence>
<dbReference type="EMBL" id="JAINUF010000010">
    <property type="protein sequence ID" value="KAJ8348418.1"/>
    <property type="molecule type" value="Genomic_DNA"/>
</dbReference>
<gene>
    <name evidence="2" type="ORF">SKAU_G00270070</name>
</gene>
<organism evidence="2 3">
    <name type="scientific">Synaphobranchus kaupii</name>
    <name type="common">Kaup's arrowtooth eel</name>
    <dbReference type="NCBI Taxonomy" id="118154"/>
    <lineage>
        <taxon>Eukaryota</taxon>
        <taxon>Metazoa</taxon>
        <taxon>Chordata</taxon>
        <taxon>Craniata</taxon>
        <taxon>Vertebrata</taxon>
        <taxon>Euteleostomi</taxon>
        <taxon>Actinopterygii</taxon>
        <taxon>Neopterygii</taxon>
        <taxon>Teleostei</taxon>
        <taxon>Anguilliformes</taxon>
        <taxon>Synaphobranchidae</taxon>
        <taxon>Synaphobranchus</taxon>
    </lineage>
</organism>
<accession>A0A9Q1INH0</accession>
<proteinExistence type="predicted"/>
<evidence type="ECO:0000313" key="3">
    <source>
        <dbReference type="Proteomes" id="UP001152622"/>
    </source>
</evidence>
<name>A0A9Q1INH0_SYNKA</name>
<protein>
    <submittedName>
        <fullName evidence="2">Uncharacterized protein</fullName>
    </submittedName>
</protein>
<reference evidence="2" key="1">
    <citation type="journal article" date="2023" name="Science">
        <title>Genome structures resolve the early diversification of teleost fishes.</title>
        <authorList>
            <person name="Parey E."/>
            <person name="Louis A."/>
            <person name="Montfort J."/>
            <person name="Bouchez O."/>
            <person name="Roques C."/>
            <person name="Iampietro C."/>
            <person name="Lluch J."/>
            <person name="Castinel A."/>
            <person name="Donnadieu C."/>
            <person name="Desvignes T."/>
            <person name="Floi Bucao C."/>
            <person name="Jouanno E."/>
            <person name="Wen M."/>
            <person name="Mejri S."/>
            <person name="Dirks R."/>
            <person name="Jansen H."/>
            <person name="Henkel C."/>
            <person name="Chen W.J."/>
            <person name="Zahm M."/>
            <person name="Cabau C."/>
            <person name="Klopp C."/>
            <person name="Thompson A.W."/>
            <person name="Robinson-Rechavi M."/>
            <person name="Braasch I."/>
            <person name="Lecointre G."/>
            <person name="Bobe J."/>
            <person name="Postlethwait J.H."/>
            <person name="Berthelot C."/>
            <person name="Roest Crollius H."/>
            <person name="Guiguen Y."/>
        </authorList>
    </citation>
    <scope>NUCLEOTIDE SEQUENCE</scope>
    <source>
        <strain evidence="2">WJC10195</strain>
    </source>
</reference>
<keyword evidence="3" id="KW-1185">Reference proteome</keyword>
<evidence type="ECO:0000256" key="1">
    <source>
        <dbReference type="SAM" id="MobiDB-lite"/>
    </source>
</evidence>
<dbReference type="AlphaFoldDB" id="A0A9Q1INH0"/>